<evidence type="ECO:0000256" key="7">
    <source>
        <dbReference type="ARBA" id="ARBA00023157"/>
    </source>
</evidence>
<reference evidence="14" key="1">
    <citation type="submission" date="2019-03" db="EMBL/GenBank/DDBJ databases">
        <title>Weissella sp. 26KH-42 Genome sequencing.</title>
        <authorList>
            <person name="Heo J."/>
            <person name="Kim S.-J."/>
            <person name="Kim J.-S."/>
            <person name="Hong S.-B."/>
            <person name="Kwon S.-W."/>
        </authorList>
    </citation>
    <scope>NUCLEOTIDE SEQUENCE [LARGE SCALE GENOMIC DNA]</scope>
    <source>
        <strain evidence="14">26KH-42</strain>
    </source>
</reference>
<keyword evidence="8 10" id="KW-0676">Redox-active center</keyword>
<dbReference type="PANTHER" id="PTHR48105">
    <property type="entry name" value="THIOREDOXIN REDUCTASE 1-RELATED-RELATED"/>
    <property type="match status" value="1"/>
</dbReference>
<keyword evidence="5 10" id="KW-0274">FAD</keyword>
<evidence type="ECO:0000256" key="11">
    <source>
        <dbReference type="RuleBase" id="RU003881"/>
    </source>
</evidence>
<organism evidence="13 14">
    <name type="scientific">Periweissella cryptocerci</name>
    <dbReference type="NCBI Taxonomy" id="2506420"/>
    <lineage>
        <taxon>Bacteria</taxon>
        <taxon>Bacillati</taxon>
        <taxon>Bacillota</taxon>
        <taxon>Bacilli</taxon>
        <taxon>Lactobacillales</taxon>
        <taxon>Lactobacillaceae</taxon>
        <taxon>Periweissella</taxon>
    </lineage>
</organism>
<evidence type="ECO:0000313" key="14">
    <source>
        <dbReference type="Proteomes" id="UP000292886"/>
    </source>
</evidence>
<comment type="catalytic activity">
    <reaction evidence="9 10">
        <text>[thioredoxin]-dithiol + NADP(+) = [thioredoxin]-disulfide + NADPH + H(+)</text>
        <dbReference type="Rhea" id="RHEA:20345"/>
        <dbReference type="Rhea" id="RHEA-COMP:10698"/>
        <dbReference type="Rhea" id="RHEA-COMP:10700"/>
        <dbReference type="ChEBI" id="CHEBI:15378"/>
        <dbReference type="ChEBI" id="CHEBI:29950"/>
        <dbReference type="ChEBI" id="CHEBI:50058"/>
        <dbReference type="ChEBI" id="CHEBI:57783"/>
        <dbReference type="ChEBI" id="CHEBI:58349"/>
        <dbReference type="EC" id="1.8.1.9"/>
    </reaction>
</comment>
<dbReference type="PRINTS" id="PR00368">
    <property type="entry name" value="FADPNR"/>
</dbReference>
<accession>A0A4P6YT24</accession>
<dbReference type="GO" id="GO:0019430">
    <property type="term" value="P:removal of superoxide radicals"/>
    <property type="evidence" value="ECO:0007669"/>
    <property type="project" value="UniProtKB-UniRule"/>
</dbReference>
<feature type="domain" description="FAD/NAD(P)-binding" evidence="12">
    <location>
        <begin position="6"/>
        <end position="293"/>
    </location>
</feature>
<dbReference type="SUPFAM" id="SSF51905">
    <property type="entry name" value="FAD/NAD(P)-binding domain"/>
    <property type="match status" value="1"/>
</dbReference>
<keyword evidence="6 10" id="KW-0560">Oxidoreductase</keyword>
<dbReference type="EC" id="1.8.1.9" evidence="10"/>
<dbReference type="Gene3D" id="3.50.50.60">
    <property type="entry name" value="FAD/NAD(P)-binding domain"/>
    <property type="match status" value="2"/>
</dbReference>
<dbReference type="EMBL" id="CP037940">
    <property type="protein sequence ID" value="QBO35884.1"/>
    <property type="molecule type" value="Genomic_DNA"/>
</dbReference>
<evidence type="ECO:0000256" key="10">
    <source>
        <dbReference type="RuleBase" id="RU003880"/>
    </source>
</evidence>
<comment type="cofactor">
    <cofactor evidence="11">
        <name>FAD</name>
        <dbReference type="ChEBI" id="CHEBI:57692"/>
    </cofactor>
    <text evidence="11">Binds 1 FAD per subunit.</text>
</comment>
<dbReference type="Pfam" id="PF07992">
    <property type="entry name" value="Pyr_redox_2"/>
    <property type="match status" value="1"/>
</dbReference>
<evidence type="ECO:0000256" key="6">
    <source>
        <dbReference type="ARBA" id="ARBA00023002"/>
    </source>
</evidence>
<evidence type="ECO:0000256" key="9">
    <source>
        <dbReference type="ARBA" id="ARBA00048132"/>
    </source>
</evidence>
<keyword evidence="7" id="KW-1015">Disulfide bond</keyword>
<sequence>MADKKYDVVVVGAGPGGMTAALYLSRSNLSVLMIDRGIYGGQMNNTAEIENYPGFDSILGPDLSEKMYASSTQFGAEYAFGTVESVTDNGTYKTVKTDMDSYEAKSVVVASGSQYKHLHVAGEDDYAGRGVSYCAVCDGAFFRNKHVIVVGGGDSAIEEGIYLAGLAEKVTVLHRRDKLRAQQIIQQRAFANEKMEFKWFTEVQEIQGDGKKVTGVKVLNNQTNEESVIDADGVFVYVGINPISEPFLDLGITDEDGWILTDNNMRTAVPGIFAIGDVRQKDLRQITTAVGDGAMAGQSVYAYLQEMAPVAETAE</sequence>
<evidence type="ECO:0000256" key="2">
    <source>
        <dbReference type="ARBA" id="ARBA00011738"/>
    </source>
</evidence>
<comment type="subunit">
    <text evidence="2 10">Homodimer.</text>
</comment>
<keyword evidence="14" id="KW-1185">Reference proteome</keyword>
<gene>
    <name evidence="13" type="primary">trxB</name>
    <name evidence="13" type="ORF">EQG49_05140</name>
</gene>
<dbReference type="GO" id="GO:0004791">
    <property type="term" value="F:thioredoxin-disulfide reductase (NADPH) activity"/>
    <property type="evidence" value="ECO:0007669"/>
    <property type="project" value="UniProtKB-UniRule"/>
</dbReference>
<dbReference type="GO" id="GO:0005737">
    <property type="term" value="C:cytoplasm"/>
    <property type="evidence" value="ECO:0007669"/>
    <property type="project" value="InterPro"/>
</dbReference>
<dbReference type="KEGG" id="wei:EQG49_05140"/>
<dbReference type="InterPro" id="IPR008255">
    <property type="entry name" value="Pyr_nucl-diS_OxRdtase_2_AS"/>
</dbReference>
<keyword evidence="4 10" id="KW-0285">Flavoprotein</keyword>
<dbReference type="Proteomes" id="UP000292886">
    <property type="component" value="Chromosome"/>
</dbReference>
<dbReference type="PRINTS" id="PR00469">
    <property type="entry name" value="PNDRDTASEII"/>
</dbReference>
<evidence type="ECO:0000256" key="4">
    <source>
        <dbReference type="ARBA" id="ARBA00022630"/>
    </source>
</evidence>
<dbReference type="InterPro" id="IPR023753">
    <property type="entry name" value="FAD/NAD-binding_dom"/>
</dbReference>
<evidence type="ECO:0000256" key="8">
    <source>
        <dbReference type="ARBA" id="ARBA00023284"/>
    </source>
</evidence>
<evidence type="ECO:0000259" key="12">
    <source>
        <dbReference type="Pfam" id="PF07992"/>
    </source>
</evidence>
<name>A0A4P6YT24_9LACO</name>
<proteinExistence type="inferred from homology"/>
<keyword evidence="11" id="KW-0521">NADP</keyword>
<dbReference type="PROSITE" id="PS00573">
    <property type="entry name" value="PYRIDINE_REDOX_2"/>
    <property type="match status" value="1"/>
</dbReference>
<dbReference type="InterPro" id="IPR005982">
    <property type="entry name" value="Thioredox_Rdtase"/>
</dbReference>
<dbReference type="AlphaFoldDB" id="A0A4P6YT24"/>
<dbReference type="InterPro" id="IPR050097">
    <property type="entry name" value="Ferredoxin-NADP_redctase_2"/>
</dbReference>
<evidence type="ECO:0000313" key="13">
    <source>
        <dbReference type="EMBL" id="QBO35884.1"/>
    </source>
</evidence>
<evidence type="ECO:0000256" key="1">
    <source>
        <dbReference type="ARBA" id="ARBA00009333"/>
    </source>
</evidence>
<evidence type="ECO:0000256" key="3">
    <source>
        <dbReference type="ARBA" id="ARBA00018719"/>
    </source>
</evidence>
<evidence type="ECO:0000256" key="5">
    <source>
        <dbReference type="ARBA" id="ARBA00022827"/>
    </source>
</evidence>
<dbReference type="OrthoDB" id="9806179at2"/>
<comment type="similarity">
    <text evidence="1 10">Belongs to the class-II pyridine nucleotide-disulfide oxidoreductase family.</text>
</comment>
<protein>
    <recommendedName>
        <fullName evidence="3 10">Thioredoxin reductase</fullName>
        <ecNumber evidence="10">1.8.1.9</ecNumber>
    </recommendedName>
</protein>
<dbReference type="InterPro" id="IPR036188">
    <property type="entry name" value="FAD/NAD-bd_sf"/>
</dbReference>
<dbReference type="NCBIfam" id="TIGR01292">
    <property type="entry name" value="TRX_reduct"/>
    <property type="match status" value="1"/>
</dbReference>